<gene>
    <name evidence="2" type="ORF">G3M70_12875</name>
</gene>
<dbReference type="AlphaFoldDB" id="A0A7T0G0P0"/>
<evidence type="ECO:0000313" key="2">
    <source>
        <dbReference type="EMBL" id="QPJ62720.1"/>
    </source>
</evidence>
<keyword evidence="1" id="KW-1133">Transmembrane helix</keyword>
<protein>
    <submittedName>
        <fullName evidence="2">Uncharacterized protein</fullName>
    </submittedName>
</protein>
<keyword evidence="1" id="KW-0472">Membrane</keyword>
<feature type="transmembrane region" description="Helical" evidence="1">
    <location>
        <begin position="43"/>
        <end position="59"/>
    </location>
</feature>
<evidence type="ECO:0000256" key="1">
    <source>
        <dbReference type="SAM" id="Phobius"/>
    </source>
</evidence>
<feature type="transmembrane region" description="Helical" evidence="1">
    <location>
        <begin position="71"/>
        <end position="92"/>
    </location>
</feature>
<dbReference type="KEGG" id="nli:G3M70_12875"/>
<accession>A0A7T0G0P0</accession>
<proteinExistence type="predicted"/>
<name>A0A7T0G0P0_9BACT</name>
<organism evidence="2 3">
    <name type="scientific">Candidatus Nitronauta litoralis</name>
    <dbReference type="NCBI Taxonomy" id="2705533"/>
    <lineage>
        <taxon>Bacteria</taxon>
        <taxon>Pseudomonadati</taxon>
        <taxon>Nitrospinota/Tectimicrobiota group</taxon>
        <taxon>Nitrospinota</taxon>
        <taxon>Nitrospinia</taxon>
        <taxon>Nitrospinales</taxon>
        <taxon>Nitrospinaceae</taxon>
        <taxon>Candidatus Nitronauta</taxon>
    </lineage>
</organism>
<feature type="transmembrane region" description="Helical" evidence="1">
    <location>
        <begin position="12"/>
        <end position="31"/>
    </location>
</feature>
<keyword evidence="1" id="KW-0812">Transmembrane</keyword>
<reference evidence="2 3" key="1">
    <citation type="submission" date="2020-02" db="EMBL/GenBank/DDBJ databases">
        <title>Genomic and physiological characterization of two novel Nitrospinaceae genera.</title>
        <authorList>
            <person name="Mueller A.J."/>
            <person name="Jung M.-Y."/>
            <person name="Strachan C.R."/>
            <person name="Herbold C.W."/>
            <person name="Kirkegaard R.H."/>
            <person name="Daims H."/>
        </authorList>
    </citation>
    <scope>NUCLEOTIDE SEQUENCE [LARGE SCALE GENOMIC DNA]</scope>
    <source>
        <strain evidence="2">EB</strain>
    </source>
</reference>
<evidence type="ECO:0000313" key="3">
    <source>
        <dbReference type="Proteomes" id="UP000594688"/>
    </source>
</evidence>
<dbReference type="Proteomes" id="UP000594688">
    <property type="component" value="Chromosome"/>
</dbReference>
<dbReference type="EMBL" id="CP048685">
    <property type="protein sequence ID" value="QPJ62720.1"/>
    <property type="molecule type" value="Genomic_DNA"/>
</dbReference>
<sequence length="111" mass="12766">MLSPDQKQIVTLMFLNGILFLSLNVIARSIVFPGPRKSKRMGYILILIAVLSMAFTWEYRLMTGMSFSVTWARNILLGGFAVPVFFISLVYYRIMKNRAESQNRRKPDAID</sequence>